<gene>
    <name evidence="3" type="ORF">ABEU20_000682</name>
</gene>
<protein>
    <submittedName>
        <fullName evidence="3">Uncharacterized protein</fullName>
    </submittedName>
</protein>
<name>A0ABW9FA53_9NOCA</name>
<dbReference type="PANTHER" id="PTHR22870">
    <property type="entry name" value="REGULATOR OF CHROMOSOME CONDENSATION"/>
    <property type="match status" value="1"/>
</dbReference>
<organism evidence="3 4">
    <name type="scientific">Rhodococcus parequi</name>
    <dbReference type="NCBI Taxonomy" id="3137122"/>
    <lineage>
        <taxon>Bacteria</taxon>
        <taxon>Bacillati</taxon>
        <taxon>Actinomycetota</taxon>
        <taxon>Actinomycetes</taxon>
        <taxon>Mycobacteriales</taxon>
        <taxon>Nocardiaceae</taxon>
        <taxon>Rhodococcus</taxon>
    </lineage>
</organism>
<comment type="caution">
    <text evidence="3">The sequence shown here is derived from an EMBL/GenBank/DDBJ whole genome shotgun (WGS) entry which is preliminary data.</text>
</comment>
<dbReference type="PANTHER" id="PTHR22870:SF382">
    <property type="entry name" value="REGULATOR OF CHROMOSOME CONDENSATION (RCC1) FAMILY PROTEIN"/>
    <property type="match status" value="1"/>
</dbReference>
<dbReference type="RefSeq" id="WP_420162716.1">
    <property type="nucleotide sequence ID" value="NZ_JBDLNV010000001.1"/>
</dbReference>
<proteinExistence type="predicted"/>
<dbReference type="InterPro" id="IPR009091">
    <property type="entry name" value="RCC1/BLIP-II"/>
</dbReference>
<dbReference type="EMBL" id="JBDLNV010000001">
    <property type="protein sequence ID" value="MFM1722134.1"/>
    <property type="molecule type" value="Genomic_DNA"/>
</dbReference>
<reference evidence="3 4" key="1">
    <citation type="submission" date="2023-11" db="EMBL/GenBank/DDBJ databases">
        <authorList>
            <person name="Val-Calvo J."/>
            <person name="Scortti M."/>
            <person name="Vazquez-Boland J."/>
        </authorList>
    </citation>
    <scope>NUCLEOTIDE SEQUENCE [LARGE SCALE GENOMIC DNA]</scope>
    <source>
        <strain evidence="3 4">PAM 2766</strain>
    </source>
</reference>
<dbReference type="Proteomes" id="UP001629745">
    <property type="component" value="Unassembled WGS sequence"/>
</dbReference>
<keyword evidence="4" id="KW-1185">Reference proteome</keyword>
<evidence type="ECO:0000256" key="2">
    <source>
        <dbReference type="SAM" id="MobiDB-lite"/>
    </source>
</evidence>
<evidence type="ECO:0000313" key="4">
    <source>
        <dbReference type="Proteomes" id="UP001629745"/>
    </source>
</evidence>
<evidence type="ECO:0000313" key="3">
    <source>
        <dbReference type="EMBL" id="MFM1722134.1"/>
    </source>
</evidence>
<feature type="region of interest" description="Disordered" evidence="2">
    <location>
        <begin position="85"/>
        <end position="109"/>
    </location>
</feature>
<accession>A0ABW9FA53</accession>
<evidence type="ECO:0000256" key="1">
    <source>
        <dbReference type="ARBA" id="ARBA00022737"/>
    </source>
</evidence>
<dbReference type="SUPFAM" id="SSF50985">
    <property type="entry name" value="RCC1/BLIP-II"/>
    <property type="match status" value="1"/>
</dbReference>
<feature type="compositionally biased region" description="Polar residues" evidence="2">
    <location>
        <begin position="89"/>
        <end position="99"/>
    </location>
</feature>
<dbReference type="Pfam" id="PF13540">
    <property type="entry name" value="RCC1_2"/>
    <property type="match status" value="2"/>
</dbReference>
<dbReference type="InterPro" id="IPR051210">
    <property type="entry name" value="Ub_ligase/GEF_domain"/>
</dbReference>
<keyword evidence="1" id="KW-0677">Repeat</keyword>
<sequence length="109" mass="10971">MPAAIHPADVPPSPPGQTYTAVAAGTWHSIASTSGGEIVAWGSVPQGQAVPAPPTGQTYTAIEAGPFHSLALTSGGQVVGWGSSGNSQLAFPTRQTYTGSPRAPSIPRH</sequence>
<dbReference type="Gene3D" id="2.130.10.30">
    <property type="entry name" value="Regulator of chromosome condensation 1/beta-lactamase-inhibitor protein II"/>
    <property type="match status" value="1"/>
</dbReference>